<accession>A0A558HUS3</accession>
<proteinExistence type="predicted"/>
<keyword evidence="1" id="KW-0812">Transmembrane</keyword>
<feature type="transmembrane region" description="Helical" evidence="1">
    <location>
        <begin position="145"/>
        <end position="163"/>
    </location>
</feature>
<organism evidence="3 4">
    <name type="scientific">Cobetia crustatorum</name>
    <dbReference type="NCBI Taxonomy" id="553385"/>
    <lineage>
        <taxon>Bacteria</taxon>
        <taxon>Pseudomonadati</taxon>
        <taxon>Pseudomonadota</taxon>
        <taxon>Gammaproteobacteria</taxon>
        <taxon>Oceanospirillales</taxon>
        <taxon>Halomonadaceae</taxon>
        <taxon>Cobetia</taxon>
    </lineage>
</organism>
<keyword evidence="1" id="KW-0472">Membrane</keyword>
<dbReference type="Proteomes" id="UP000319941">
    <property type="component" value="Unassembled WGS sequence"/>
</dbReference>
<evidence type="ECO:0000259" key="2">
    <source>
        <dbReference type="SMART" id="SM00014"/>
    </source>
</evidence>
<dbReference type="AlphaFoldDB" id="A0A558HUS3"/>
<dbReference type="Pfam" id="PF01569">
    <property type="entry name" value="PAP2"/>
    <property type="match status" value="1"/>
</dbReference>
<dbReference type="EMBL" id="VNFH01000002">
    <property type="protein sequence ID" value="TVU72877.1"/>
    <property type="molecule type" value="Genomic_DNA"/>
</dbReference>
<reference evidence="3 4" key="1">
    <citation type="submission" date="2019-07" db="EMBL/GenBank/DDBJ databases">
        <title>Diversity of Bacteria from Kongsfjorden, Arctic.</title>
        <authorList>
            <person name="Yu Y."/>
        </authorList>
    </citation>
    <scope>NUCLEOTIDE SEQUENCE [LARGE SCALE GENOMIC DNA]</scope>
    <source>
        <strain evidence="3 4">SM1923</strain>
    </source>
</reference>
<dbReference type="SUPFAM" id="SSF48317">
    <property type="entry name" value="Acid phosphatase/Vanadium-dependent haloperoxidase"/>
    <property type="match status" value="1"/>
</dbReference>
<comment type="caution">
    <text evidence="3">The sequence shown here is derived from an EMBL/GenBank/DDBJ whole genome shotgun (WGS) entry which is preliminary data.</text>
</comment>
<evidence type="ECO:0000256" key="1">
    <source>
        <dbReference type="SAM" id="Phobius"/>
    </source>
</evidence>
<keyword evidence="4" id="KW-1185">Reference proteome</keyword>
<feature type="transmembrane region" description="Helical" evidence="1">
    <location>
        <begin position="194"/>
        <end position="215"/>
    </location>
</feature>
<gene>
    <name evidence="3" type="ORF">FQP86_04270</name>
</gene>
<sequence length="236" mass="26837">MHFRRLLVLNAVGLVLLTCWWVPTLDFWTILDSDIFWGFNLLISPLNPHWDALLGLLNTRAFDACSFLMMGALFTWAMLSDERPYRYRHWLSIGITMLLTAGLISLFVLRVISYEHASPTRMFAHAQHLSELVSFKTKDSASNSFPGDHGLMLMVFASFMLVFAPRRIALWSLAFVVLLSAPRIMVGAHWFSDVYLGSLSIALIALPWVLCTPLARTAASRMERCLARVNQYRPQA</sequence>
<feature type="transmembrane region" description="Helical" evidence="1">
    <location>
        <begin position="91"/>
        <end position="112"/>
    </location>
</feature>
<dbReference type="InterPro" id="IPR036938">
    <property type="entry name" value="PAP2/HPO_sf"/>
</dbReference>
<keyword evidence="1" id="KW-1133">Transmembrane helix</keyword>
<name>A0A558HUS3_9GAMM</name>
<dbReference type="OrthoDB" id="8477781at2"/>
<dbReference type="STRING" id="553385.GCA_000591415_03134"/>
<evidence type="ECO:0000313" key="3">
    <source>
        <dbReference type="EMBL" id="TVU72877.1"/>
    </source>
</evidence>
<protein>
    <submittedName>
        <fullName evidence="3">Phosphatase PAP2 family protein</fullName>
    </submittedName>
</protein>
<feature type="domain" description="Phosphatidic acid phosphatase type 2/haloperoxidase" evidence="2">
    <location>
        <begin position="96"/>
        <end position="209"/>
    </location>
</feature>
<dbReference type="RefSeq" id="WP_144726710.1">
    <property type="nucleotide sequence ID" value="NZ_CAWOWR010000076.1"/>
</dbReference>
<dbReference type="InterPro" id="IPR000326">
    <property type="entry name" value="PAP2/HPO"/>
</dbReference>
<feature type="transmembrane region" description="Helical" evidence="1">
    <location>
        <begin position="7"/>
        <end position="31"/>
    </location>
</feature>
<feature type="transmembrane region" description="Helical" evidence="1">
    <location>
        <begin position="170"/>
        <end position="188"/>
    </location>
</feature>
<feature type="transmembrane region" description="Helical" evidence="1">
    <location>
        <begin position="61"/>
        <end position="79"/>
    </location>
</feature>
<dbReference type="Gene3D" id="1.20.144.10">
    <property type="entry name" value="Phosphatidic acid phosphatase type 2/haloperoxidase"/>
    <property type="match status" value="1"/>
</dbReference>
<evidence type="ECO:0000313" key="4">
    <source>
        <dbReference type="Proteomes" id="UP000319941"/>
    </source>
</evidence>
<dbReference type="SMART" id="SM00014">
    <property type="entry name" value="acidPPc"/>
    <property type="match status" value="1"/>
</dbReference>